<sequence>MSIYMKLKKPSYGPKHWRQRAEATRTKAESLDCLKSRDRLIRVAEEYDRLARRAEEWLILRDDRDAESSHS</sequence>
<reference evidence="1 2" key="1">
    <citation type="submission" date="2014-03" db="EMBL/GenBank/DDBJ databases">
        <title>Bradyrhizobium valentinum sp. nov., isolated from effective nodules of Lupinus mariae-josephae, a lupine endemic of basic-lime soils in Eastern Spain.</title>
        <authorList>
            <person name="Duran D."/>
            <person name="Rey L."/>
            <person name="Navarro A."/>
            <person name="Busquets A."/>
            <person name="Imperial J."/>
            <person name="Ruiz-Argueso T."/>
        </authorList>
    </citation>
    <scope>NUCLEOTIDE SEQUENCE [LARGE SCALE GENOMIC DNA]</scope>
    <source>
        <strain evidence="1 2">PAC68</strain>
    </source>
</reference>
<dbReference type="AlphaFoldDB" id="A0A0R3LF74"/>
<name>A0A0R3LF74_9BRAD</name>
<proteinExistence type="predicted"/>
<keyword evidence="2" id="KW-1185">Reference proteome</keyword>
<evidence type="ECO:0000313" key="1">
    <source>
        <dbReference type="EMBL" id="KRR06471.1"/>
    </source>
</evidence>
<organism evidence="1 2">
    <name type="scientific">Bradyrhizobium jicamae</name>
    <dbReference type="NCBI Taxonomy" id="280332"/>
    <lineage>
        <taxon>Bacteria</taxon>
        <taxon>Pseudomonadati</taxon>
        <taxon>Pseudomonadota</taxon>
        <taxon>Alphaproteobacteria</taxon>
        <taxon>Hyphomicrobiales</taxon>
        <taxon>Nitrobacteraceae</taxon>
        <taxon>Bradyrhizobium</taxon>
    </lineage>
</organism>
<dbReference type="EMBL" id="LLXZ01000113">
    <property type="protein sequence ID" value="KRR06471.1"/>
    <property type="molecule type" value="Genomic_DNA"/>
</dbReference>
<gene>
    <name evidence="1" type="ORF">CQ12_16725</name>
</gene>
<evidence type="ECO:0000313" key="2">
    <source>
        <dbReference type="Proteomes" id="UP000050863"/>
    </source>
</evidence>
<accession>A0A0R3LF74</accession>
<protein>
    <submittedName>
        <fullName evidence="1">Uncharacterized protein</fullName>
    </submittedName>
</protein>
<dbReference type="Proteomes" id="UP000050863">
    <property type="component" value="Unassembled WGS sequence"/>
</dbReference>
<comment type="caution">
    <text evidence="1">The sequence shown here is derived from an EMBL/GenBank/DDBJ whole genome shotgun (WGS) entry which is preliminary data.</text>
</comment>